<dbReference type="SMART" id="SM00369">
    <property type="entry name" value="LRR_TYP"/>
    <property type="match status" value="3"/>
</dbReference>
<keyword evidence="1" id="KW-0433">Leucine-rich repeat</keyword>
<accession>A0AAD9P5H9</accession>
<name>A0AAD9P5H9_RIDPI</name>
<dbReference type="Pfam" id="PF13855">
    <property type="entry name" value="LRR_8"/>
    <property type="match status" value="2"/>
</dbReference>
<evidence type="ECO:0000256" key="2">
    <source>
        <dbReference type="ARBA" id="ARBA00022737"/>
    </source>
</evidence>
<keyword evidence="6" id="KW-1185">Reference proteome</keyword>
<reference evidence="5" key="1">
    <citation type="journal article" date="2023" name="Mol. Biol. Evol.">
        <title>Third-Generation Sequencing Reveals the Adaptive Role of the Epigenome in Three Deep-Sea Polychaetes.</title>
        <authorList>
            <person name="Perez M."/>
            <person name="Aroh O."/>
            <person name="Sun Y."/>
            <person name="Lan Y."/>
            <person name="Juniper S.K."/>
            <person name="Young C.R."/>
            <person name="Angers B."/>
            <person name="Qian P.Y."/>
        </authorList>
    </citation>
    <scope>NUCLEOTIDE SEQUENCE</scope>
    <source>
        <strain evidence="5">R07B-5</strain>
    </source>
</reference>
<dbReference type="EMBL" id="JAODUO010000130">
    <property type="protein sequence ID" value="KAK2188517.1"/>
    <property type="molecule type" value="Genomic_DNA"/>
</dbReference>
<dbReference type="SUPFAM" id="SSF52058">
    <property type="entry name" value="L domain-like"/>
    <property type="match status" value="1"/>
</dbReference>
<dbReference type="Gene3D" id="3.80.10.10">
    <property type="entry name" value="Ribonuclease Inhibitor"/>
    <property type="match status" value="1"/>
</dbReference>
<dbReference type="InterPro" id="IPR050216">
    <property type="entry name" value="LRR_domain-containing"/>
</dbReference>
<gene>
    <name evidence="5" type="ORF">NP493_130g04014</name>
</gene>
<feature type="compositionally biased region" description="Basic and acidic residues" evidence="3">
    <location>
        <begin position="154"/>
        <end position="205"/>
    </location>
</feature>
<organism evidence="5 6">
    <name type="scientific">Ridgeia piscesae</name>
    <name type="common">Tubeworm</name>
    <dbReference type="NCBI Taxonomy" id="27915"/>
    <lineage>
        <taxon>Eukaryota</taxon>
        <taxon>Metazoa</taxon>
        <taxon>Spiralia</taxon>
        <taxon>Lophotrochozoa</taxon>
        <taxon>Annelida</taxon>
        <taxon>Polychaeta</taxon>
        <taxon>Sedentaria</taxon>
        <taxon>Canalipalpata</taxon>
        <taxon>Sabellida</taxon>
        <taxon>Siboglinidae</taxon>
        <taxon>Ridgeia</taxon>
    </lineage>
</organism>
<evidence type="ECO:0000256" key="4">
    <source>
        <dbReference type="SAM" id="Phobius"/>
    </source>
</evidence>
<feature type="compositionally biased region" description="Polar residues" evidence="3">
    <location>
        <begin position="207"/>
        <end position="216"/>
    </location>
</feature>
<dbReference type="InterPro" id="IPR003591">
    <property type="entry name" value="Leu-rich_rpt_typical-subtyp"/>
</dbReference>
<dbReference type="PANTHER" id="PTHR48051:SF1">
    <property type="entry name" value="RAS SUPPRESSOR PROTEIN 1"/>
    <property type="match status" value="1"/>
</dbReference>
<feature type="region of interest" description="Disordered" evidence="3">
    <location>
        <begin position="154"/>
        <end position="216"/>
    </location>
</feature>
<evidence type="ECO:0000313" key="6">
    <source>
        <dbReference type="Proteomes" id="UP001209878"/>
    </source>
</evidence>
<evidence type="ECO:0008006" key="7">
    <source>
        <dbReference type="Google" id="ProtNLM"/>
    </source>
</evidence>
<dbReference type="PANTHER" id="PTHR48051">
    <property type="match status" value="1"/>
</dbReference>
<evidence type="ECO:0000256" key="1">
    <source>
        <dbReference type="ARBA" id="ARBA00022614"/>
    </source>
</evidence>
<dbReference type="InterPro" id="IPR032675">
    <property type="entry name" value="LRR_dom_sf"/>
</dbReference>
<dbReference type="PROSITE" id="PS51450">
    <property type="entry name" value="LRR"/>
    <property type="match status" value="1"/>
</dbReference>
<dbReference type="InterPro" id="IPR001611">
    <property type="entry name" value="Leu-rich_rpt"/>
</dbReference>
<dbReference type="Proteomes" id="UP001209878">
    <property type="component" value="Unassembled WGS sequence"/>
</dbReference>
<evidence type="ECO:0000256" key="3">
    <source>
        <dbReference type="SAM" id="MobiDB-lite"/>
    </source>
</evidence>
<evidence type="ECO:0000313" key="5">
    <source>
        <dbReference type="EMBL" id="KAK2188517.1"/>
    </source>
</evidence>
<sequence>MPKDNLKEQVEGNELDLSLSNLSVVPVKELATIPRATSLDLSCNQLSAIPDDFCKLMHLVSIDLSKNQLKQLPANFGSLRKLQHLDLYSNSLTSLPLSLCYMKQLQWLDLKDNPLTEPLKSIAGDCIDDSQCKQCAKKASLCVVTFMKNVESEEQRQKQQKLTEQRAIEDAKKAAEEKDRERKKAEKRAEKERRKKEYQLNKGDEASQGNTKQQGVLNGKMQKKTALYSLPIRTGRQKRARTILSCKALLMVLLTLITAAIVGTFGMCQYGISKDDFCEVTALLIEKYINEAKATVLEWVKGE</sequence>
<comment type="caution">
    <text evidence="5">The sequence shown here is derived from an EMBL/GenBank/DDBJ whole genome shotgun (WGS) entry which is preliminary data.</text>
</comment>
<keyword evidence="2" id="KW-0677">Repeat</keyword>
<dbReference type="GO" id="GO:0005737">
    <property type="term" value="C:cytoplasm"/>
    <property type="evidence" value="ECO:0007669"/>
    <property type="project" value="TreeGrafter"/>
</dbReference>
<feature type="transmembrane region" description="Helical" evidence="4">
    <location>
        <begin position="248"/>
        <end position="272"/>
    </location>
</feature>
<keyword evidence="4" id="KW-0472">Membrane</keyword>
<proteinExistence type="predicted"/>
<keyword evidence="4" id="KW-1133">Transmembrane helix</keyword>
<dbReference type="AlphaFoldDB" id="A0AAD9P5H9"/>
<keyword evidence="4" id="KW-0812">Transmembrane</keyword>
<protein>
    <recommendedName>
        <fullName evidence="7">Leucine-rich repeat-containing protein 59</fullName>
    </recommendedName>
</protein>